<proteinExistence type="predicted"/>
<dbReference type="InterPro" id="IPR000408">
    <property type="entry name" value="Reg_chr_condens"/>
</dbReference>
<dbReference type="InterPro" id="IPR058923">
    <property type="entry name" value="RCC1-like_dom"/>
</dbReference>
<feature type="region of interest" description="Disordered" evidence="4">
    <location>
        <begin position="222"/>
        <end position="255"/>
    </location>
</feature>
<feature type="compositionally biased region" description="Basic and acidic residues" evidence="4">
    <location>
        <begin position="222"/>
        <end position="233"/>
    </location>
</feature>
<feature type="repeat" description="RCC1" evidence="3">
    <location>
        <begin position="338"/>
        <end position="396"/>
    </location>
</feature>
<dbReference type="FunCoup" id="A0A136IU25">
    <property type="interactions" value="944"/>
</dbReference>
<dbReference type="Proteomes" id="UP000070501">
    <property type="component" value="Unassembled WGS sequence"/>
</dbReference>
<name>A0A136IU25_9PEZI</name>
<evidence type="ECO:0000256" key="4">
    <source>
        <dbReference type="SAM" id="MobiDB-lite"/>
    </source>
</evidence>
<dbReference type="STRING" id="196109.A0A136IU25"/>
<dbReference type="InterPro" id="IPR009091">
    <property type="entry name" value="RCC1/BLIP-II"/>
</dbReference>
<feature type="repeat" description="RCC1" evidence="3">
    <location>
        <begin position="148"/>
        <end position="207"/>
    </location>
</feature>
<feature type="repeat" description="RCC1" evidence="3">
    <location>
        <begin position="453"/>
        <end position="516"/>
    </location>
</feature>
<dbReference type="PRINTS" id="PR00633">
    <property type="entry name" value="RCCNDNSATION"/>
</dbReference>
<feature type="repeat" description="RCC1" evidence="3">
    <location>
        <begin position="286"/>
        <end position="337"/>
    </location>
</feature>
<feature type="compositionally biased region" description="Low complexity" evidence="4">
    <location>
        <begin position="1"/>
        <end position="39"/>
    </location>
</feature>
<dbReference type="InterPro" id="IPR051553">
    <property type="entry name" value="Ran_GTPase-activating"/>
</dbReference>
<feature type="compositionally biased region" description="Acidic residues" evidence="4">
    <location>
        <begin position="234"/>
        <end position="246"/>
    </location>
</feature>
<reference evidence="7" key="1">
    <citation type="submission" date="2016-02" db="EMBL/GenBank/DDBJ databases">
        <title>Draft genome sequence of Microdochium bolleyi, a fungal endophyte of beachgrass.</title>
        <authorList>
            <consortium name="DOE Joint Genome Institute"/>
            <person name="David A.S."/>
            <person name="May G."/>
            <person name="Haridas S."/>
            <person name="Lim J."/>
            <person name="Wang M."/>
            <person name="Labutti K."/>
            <person name="Lipzen A."/>
            <person name="Barry K."/>
            <person name="Grigoriev I.V."/>
        </authorList>
    </citation>
    <scope>NUCLEOTIDE SEQUENCE [LARGE SCALE GENOMIC DNA]</scope>
    <source>
        <strain evidence="7">J235TASD1</strain>
    </source>
</reference>
<dbReference type="Pfam" id="PF25390">
    <property type="entry name" value="WD40_RLD"/>
    <property type="match status" value="1"/>
</dbReference>
<evidence type="ECO:0000313" key="7">
    <source>
        <dbReference type="Proteomes" id="UP000070501"/>
    </source>
</evidence>
<dbReference type="InParanoid" id="A0A136IU25"/>
<dbReference type="SUPFAM" id="SSF50985">
    <property type="entry name" value="RCC1/BLIP-II"/>
    <property type="match status" value="1"/>
</dbReference>
<protein>
    <submittedName>
        <fullName evidence="6">Regulator of chromosome condensation 1/beta-lactamase-inhibitor protein II</fullName>
    </submittedName>
</protein>
<dbReference type="GO" id="GO:0005737">
    <property type="term" value="C:cytoplasm"/>
    <property type="evidence" value="ECO:0007669"/>
    <property type="project" value="TreeGrafter"/>
</dbReference>
<feature type="region of interest" description="Disordered" evidence="4">
    <location>
        <begin position="1"/>
        <end position="136"/>
    </location>
</feature>
<evidence type="ECO:0000313" key="6">
    <source>
        <dbReference type="EMBL" id="KXJ88381.1"/>
    </source>
</evidence>
<feature type="repeat" description="RCC1" evidence="3">
    <location>
        <begin position="397"/>
        <end position="452"/>
    </location>
</feature>
<dbReference type="EMBL" id="KQ964258">
    <property type="protein sequence ID" value="KXJ88381.1"/>
    <property type="molecule type" value="Genomic_DNA"/>
</dbReference>
<accession>A0A136IU25</accession>
<feature type="compositionally biased region" description="Low complexity" evidence="4">
    <location>
        <begin position="107"/>
        <end position="125"/>
    </location>
</feature>
<evidence type="ECO:0000259" key="5">
    <source>
        <dbReference type="Pfam" id="PF25390"/>
    </source>
</evidence>
<evidence type="ECO:0000256" key="1">
    <source>
        <dbReference type="ARBA" id="ARBA00022658"/>
    </source>
</evidence>
<evidence type="ECO:0000256" key="2">
    <source>
        <dbReference type="ARBA" id="ARBA00022737"/>
    </source>
</evidence>
<gene>
    <name evidence="6" type="ORF">Micbo1qcDRAFT_138164</name>
</gene>
<keyword evidence="7" id="KW-1185">Reference proteome</keyword>
<dbReference type="GO" id="GO:0005085">
    <property type="term" value="F:guanyl-nucleotide exchange factor activity"/>
    <property type="evidence" value="ECO:0007669"/>
    <property type="project" value="TreeGrafter"/>
</dbReference>
<evidence type="ECO:0000256" key="3">
    <source>
        <dbReference type="PROSITE-ProRule" id="PRU00235"/>
    </source>
</evidence>
<dbReference type="AlphaFoldDB" id="A0A136IU25"/>
<organism evidence="6 7">
    <name type="scientific">Microdochium bolleyi</name>
    <dbReference type="NCBI Taxonomy" id="196109"/>
    <lineage>
        <taxon>Eukaryota</taxon>
        <taxon>Fungi</taxon>
        <taxon>Dikarya</taxon>
        <taxon>Ascomycota</taxon>
        <taxon>Pezizomycotina</taxon>
        <taxon>Sordariomycetes</taxon>
        <taxon>Xylariomycetidae</taxon>
        <taxon>Xylariales</taxon>
        <taxon>Microdochiaceae</taxon>
        <taxon>Microdochium</taxon>
    </lineage>
</organism>
<dbReference type="PANTHER" id="PTHR45982:SF1">
    <property type="entry name" value="REGULATOR OF CHROMOSOME CONDENSATION"/>
    <property type="match status" value="1"/>
</dbReference>
<feature type="repeat" description="RCC1" evidence="3">
    <location>
        <begin position="517"/>
        <end position="570"/>
    </location>
</feature>
<dbReference type="OrthoDB" id="61110at2759"/>
<dbReference type="PROSITE" id="PS50012">
    <property type="entry name" value="RCC1_3"/>
    <property type="match status" value="6"/>
</dbReference>
<keyword evidence="1" id="KW-0344">Guanine-nucleotide releasing factor</keyword>
<sequence>MPPRRAASAKPAAPAAAEPKATKATASKVTKPAAKATKAAPKKAAPKKAPVPKDEAAVNGVNGIHASDDDKPAKAPKKTAAKRKADADESDAPSTSSARPIKRARTASVPAEKPKAAAKPSVAKPKPAPKPKKTVQQPVINKVPSAKLDVFVFGEGSSGELGLGSRKYDGKLKPIDVKRPRINRNLEKAGVVQVACGGMHVVALTADNKVLTWGVNDDKALGRDTNWEGGVRDVDDESDSDDEDDTGINPRESTPTEINYEGIPEGTVFTQVAATDSASFVVTDEGDVYGWGTFRGADGIIGFSADARTQPTPSKIAVKAVKKLACGSNHVIALDKAGKVWTWGAGGQYQLGRRIITRHSGATAGLKPELCSRFGAKKYAVDVAAGSYHSFFLDNHGQVWAWGLNNFSQTGHESVGEDDAMVLEPAVVESLSDLEVKQIAGGEHHSVACTKSGKLLTWGRIDGHQVGQPSEVYTEDNAVFDENKRPRILFVPTEIKDIKASFVATGTDTSFAITEDGEVHSWGFSANYQTGQGTTDDVETPERIENTAVKDRKITWAGAGGQYSMVGAVHEESQVNGTA</sequence>
<dbReference type="Gene3D" id="2.130.10.30">
    <property type="entry name" value="Regulator of chromosome condensation 1/beta-lactamase-inhibitor protein II"/>
    <property type="match status" value="1"/>
</dbReference>
<dbReference type="PROSITE" id="PS00625">
    <property type="entry name" value="RCC1_1"/>
    <property type="match status" value="1"/>
</dbReference>
<dbReference type="PROSITE" id="PS00626">
    <property type="entry name" value="RCC1_2"/>
    <property type="match status" value="1"/>
</dbReference>
<feature type="domain" description="RCC1-like" evidence="5">
    <location>
        <begin position="149"/>
        <end position="566"/>
    </location>
</feature>
<keyword evidence="2" id="KW-0677">Repeat</keyword>
<dbReference type="PANTHER" id="PTHR45982">
    <property type="entry name" value="REGULATOR OF CHROMOSOME CONDENSATION"/>
    <property type="match status" value="1"/>
</dbReference>